<dbReference type="Proteomes" id="UP001230649">
    <property type="component" value="Unassembled WGS sequence"/>
</dbReference>
<name>A0ACC2WPT6_9TREE</name>
<protein>
    <submittedName>
        <fullName evidence="1">Uncharacterized protein</fullName>
    </submittedName>
</protein>
<comment type="caution">
    <text evidence="1">The sequence shown here is derived from an EMBL/GenBank/DDBJ whole genome shotgun (WGS) entry which is preliminary data.</text>
</comment>
<dbReference type="EMBL" id="JASBWS010000011">
    <property type="protein sequence ID" value="KAJ9113784.1"/>
    <property type="molecule type" value="Genomic_DNA"/>
</dbReference>
<reference evidence="1" key="1">
    <citation type="submission" date="2023-04" db="EMBL/GenBank/DDBJ databases">
        <title>Draft Genome sequencing of Naganishia species isolated from polar environments using Oxford Nanopore Technology.</title>
        <authorList>
            <person name="Leo P."/>
            <person name="Venkateswaran K."/>
        </authorList>
    </citation>
    <scope>NUCLEOTIDE SEQUENCE</scope>
    <source>
        <strain evidence="1">MNA-CCFEE 5262</strain>
    </source>
</reference>
<keyword evidence="2" id="KW-1185">Reference proteome</keyword>
<accession>A0ACC2WPT6</accession>
<organism evidence="1 2">
    <name type="scientific">Naganishia adeliensis</name>
    <dbReference type="NCBI Taxonomy" id="92952"/>
    <lineage>
        <taxon>Eukaryota</taxon>
        <taxon>Fungi</taxon>
        <taxon>Dikarya</taxon>
        <taxon>Basidiomycota</taxon>
        <taxon>Agaricomycotina</taxon>
        <taxon>Tremellomycetes</taxon>
        <taxon>Filobasidiales</taxon>
        <taxon>Filobasidiaceae</taxon>
        <taxon>Naganishia</taxon>
    </lineage>
</organism>
<sequence>MASPPQAPPRHAHFRCDEEDSGEESSSGLQLPTRRSRAGTILHQAGGLPGDTSNDATTLTLSNTTNNALSLQDVQYYGMDGGSSALKRQVNPETSPIADRIGGVLPPTSSPVAKRQRVRMNRQPVTVSIPTVMTSPASQAQWMPNEDAPRGRPRLRDPSPPLNEHGESDIRPVEKIPSRRSSAIRMHTPTLPSSKEEHSATDEEHKRKKSSTLEAISSFYNKIKSSHRVSWIIPTITNYDLMKPVIRCSISAWIGLVFLLINPILRIEGQSAFFSVVVAFISPPNLPLVQAMEQIIYLWVFVGLAWAWVAICAACISAVRTNYVNPAFLAEVERKYAGLKATNPEQYQRRIIFEGTYIQAKPAVLCAVFLAVGTAVLTLIKIKTTPSPFTFALVLACVLMAVSFTLLHYFPYDYYEIGSLFMLPMTFQLAIAVFCSIFVFPTSVSSSFTTGLNKILNPVLSAVQDMSVLFDEMIEVKRQVLCKGEPSDGEAKATQGRNQQYEVLRKWASTGMDIRRTVASAAAGLGPLKGQEPYLTKEASFSKFCGKDIQELFVPTQAVQLRFSGIGIFFEIVATAIEHSHLDSAVFTASASRPASPVPSSRTPSIRTGGRGKSPRRSESHGNLVEHNTHIGSPLASQYTMTSDTAASEISSRRESHHSHSLGHVLHKRLHLPHLPLSWRHERHDREDHGLSYDDRVSSHTSLMDQSRKEAPAVGVYESMKYMALESKGEIDPEYFIRQFGLLAKSSLPLVQAIIAALKEAVNWHLQVEKDRSVYRGMLGLRRTEQERSGASHRHQTVTRELDAALDRYSLVDRLEILNPFRPLFDATCQGEGEIDVAKLQQRDDEGAESSDFHDEVDPDDDLQEAYQLGHAKRRDPDNKPFATEGLNMLRYVGKAGDFLTSKEAFFSLKAGILVVCLALPGYIQSSAGFYYYEKGFWALIMGQLTISLNSAETAAAWLQRLQATFWGCLTGMLLWYLSAGSGHGNRYALAVVTAIAFPILMTIRIYWPGPPLAAIIFAVSAGLVVSYSWINTHLLQTTNLTYGWNVAYTRFIAVCIGITAAWIISALPPTRSARKGIRQSYSNTIKQLGVMMCDIVSETLDPYYVEQPEADCSTRKKVLAMKRRLVKLKSRHNNIGFEVSFKGVWPADRYAISPGPLAERLLSNNYGFSISKEHYAGVPSEVTVPVLESLEYQQYALATSTVFFVVRRLDKLLIVVKTLVGEDLHVENINLGTDYSA</sequence>
<evidence type="ECO:0000313" key="2">
    <source>
        <dbReference type="Proteomes" id="UP001230649"/>
    </source>
</evidence>
<evidence type="ECO:0000313" key="1">
    <source>
        <dbReference type="EMBL" id="KAJ9113784.1"/>
    </source>
</evidence>
<gene>
    <name evidence="1" type="ORF">QFC20_001811</name>
</gene>
<proteinExistence type="predicted"/>